<keyword evidence="1" id="KW-0472">Membrane</keyword>
<reference evidence="2 3" key="1">
    <citation type="submission" date="2016-06" db="EMBL/GenBank/DDBJ databases">
        <title>Comparative genomics of the ectomycorrhizal sister species Rhizopogon vinicolor and Rhizopogon vesiculosus (Basidiomycota: Boletales) reveals a divergence of the mating type B locus.</title>
        <authorList>
            <consortium name="DOE Joint Genome Institute"/>
            <person name="Mujic A.B."/>
            <person name="Kuo A."/>
            <person name="Tritt A."/>
            <person name="Lipzen A."/>
            <person name="Chen C."/>
            <person name="Johnson J."/>
            <person name="Sharma A."/>
            <person name="Barry K."/>
            <person name="Grigoriev I.V."/>
            <person name="Spatafora J.W."/>
        </authorList>
    </citation>
    <scope>NUCLEOTIDE SEQUENCE [LARGE SCALE GENOMIC DNA]</scope>
    <source>
        <strain evidence="2 3">AM-OR11-026</strain>
    </source>
</reference>
<dbReference type="AlphaFoldDB" id="A0A1B7MIJ2"/>
<accession>A0A1B7MIJ2</accession>
<sequence>SYTLTMAEVFVTTAYIVFLFVWAFINTTDLEGHKLDLSYWCNRAGTLAASQFPLITALGTKNNIVSCTAHILLNYVHRMMSRVVFVLLCVH</sequence>
<dbReference type="InParanoid" id="A0A1B7MIJ2"/>
<feature type="non-terminal residue" evidence="2">
    <location>
        <position position="1"/>
    </location>
</feature>
<evidence type="ECO:0000256" key="1">
    <source>
        <dbReference type="SAM" id="Phobius"/>
    </source>
</evidence>
<keyword evidence="1" id="KW-0812">Transmembrane</keyword>
<dbReference type="Proteomes" id="UP000092154">
    <property type="component" value="Unassembled WGS sequence"/>
</dbReference>
<evidence type="ECO:0008006" key="4">
    <source>
        <dbReference type="Google" id="ProtNLM"/>
    </source>
</evidence>
<protein>
    <recommendedName>
        <fullName evidence="4">Ferric oxidoreductase domain-containing protein</fullName>
    </recommendedName>
</protein>
<dbReference type="OrthoDB" id="4494341at2759"/>
<evidence type="ECO:0000313" key="2">
    <source>
        <dbReference type="EMBL" id="OAX32427.1"/>
    </source>
</evidence>
<feature type="non-terminal residue" evidence="2">
    <location>
        <position position="91"/>
    </location>
</feature>
<proteinExistence type="predicted"/>
<organism evidence="2 3">
    <name type="scientific">Rhizopogon vinicolor AM-OR11-026</name>
    <dbReference type="NCBI Taxonomy" id="1314800"/>
    <lineage>
        <taxon>Eukaryota</taxon>
        <taxon>Fungi</taxon>
        <taxon>Dikarya</taxon>
        <taxon>Basidiomycota</taxon>
        <taxon>Agaricomycotina</taxon>
        <taxon>Agaricomycetes</taxon>
        <taxon>Agaricomycetidae</taxon>
        <taxon>Boletales</taxon>
        <taxon>Suillineae</taxon>
        <taxon>Rhizopogonaceae</taxon>
        <taxon>Rhizopogon</taxon>
    </lineage>
</organism>
<keyword evidence="3" id="KW-1185">Reference proteome</keyword>
<dbReference type="STRING" id="1314800.A0A1B7MIJ2"/>
<feature type="transmembrane region" description="Helical" evidence="1">
    <location>
        <begin position="6"/>
        <end position="25"/>
    </location>
</feature>
<keyword evidence="1" id="KW-1133">Transmembrane helix</keyword>
<name>A0A1B7MIJ2_9AGAM</name>
<gene>
    <name evidence="2" type="ORF">K503DRAFT_663301</name>
</gene>
<evidence type="ECO:0000313" key="3">
    <source>
        <dbReference type="Proteomes" id="UP000092154"/>
    </source>
</evidence>
<dbReference type="EMBL" id="KV449012">
    <property type="protein sequence ID" value="OAX32427.1"/>
    <property type="molecule type" value="Genomic_DNA"/>
</dbReference>